<keyword evidence="3" id="KW-0804">Transcription</keyword>
<dbReference type="GO" id="GO:0043565">
    <property type="term" value="F:sequence-specific DNA binding"/>
    <property type="evidence" value="ECO:0007669"/>
    <property type="project" value="InterPro"/>
</dbReference>
<reference evidence="5" key="2">
    <citation type="submission" date="2020-09" db="EMBL/GenBank/DDBJ databases">
        <authorList>
            <person name="Sun Q."/>
            <person name="Zhou Y."/>
        </authorList>
    </citation>
    <scope>NUCLEOTIDE SEQUENCE</scope>
    <source>
        <strain evidence="5">CGMCC 1.16548</strain>
    </source>
</reference>
<evidence type="ECO:0000313" key="6">
    <source>
        <dbReference type="Proteomes" id="UP000617531"/>
    </source>
</evidence>
<dbReference type="Pfam" id="PF01037">
    <property type="entry name" value="AsnC_trans_reg"/>
    <property type="match status" value="1"/>
</dbReference>
<dbReference type="InterPro" id="IPR036390">
    <property type="entry name" value="WH_DNA-bd_sf"/>
</dbReference>
<dbReference type="EMBL" id="BNAI01000002">
    <property type="protein sequence ID" value="GHF12982.1"/>
    <property type="molecule type" value="Genomic_DNA"/>
</dbReference>
<keyword evidence="1" id="KW-0805">Transcription regulation</keyword>
<dbReference type="SMART" id="SM00344">
    <property type="entry name" value="HTH_ASNC"/>
    <property type="match status" value="1"/>
</dbReference>
<keyword evidence="6" id="KW-1185">Reference proteome</keyword>
<dbReference type="InterPro" id="IPR019887">
    <property type="entry name" value="Tscrpt_reg_AsnC/Lrp_C"/>
</dbReference>
<dbReference type="GO" id="GO:0043200">
    <property type="term" value="P:response to amino acid"/>
    <property type="evidence" value="ECO:0007669"/>
    <property type="project" value="TreeGrafter"/>
</dbReference>
<dbReference type="PROSITE" id="PS50956">
    <property type="entry name" value="HTH_ASNC_2"/>
    <property type="match status" value="1"/>
</dbReference>
<dbReference type="AlphaFoldDB" id="A0A8J3GPV7"/>
<dbReference type="Gene3D" id="3.30.70.920">
    <property type="match status" value="1"/>
</dbReference>
<dbReference type="InterPro" id="IPR000485">
    <property type="entry name" value="AsnC-type_HTH_dom"/>
</dbReference>
<dbReference type="PANTHER" id="PTHR30154">
    <property type="entry name" value="LEUCINE-RESPONSIVE REGULATORY PROTEIN"/>
    <property type="match status" value="1"/>
</dbReference>
<dbReference type="InterPro" id="IPR011991">
    <property type="entry name" value="ArsR-like_HTH"/>
</dbReference>
<evidence type="ECO:0000259" key="4">
    <source>
        <dbReference type="PROSITE" id="PS50956"/>
    </source>
</evidence>
<evidence type="ECO:0000256" key="1">
    <source>
        <dbReference type="ARBA" id="ARBA00023015"/>
    </source>
</evidence>
<dbReference type="InterPro" id="IPR036388">
    <property type="entry name" value="WH-like_DNA-bd_sf"/>
</dbReference>
<feature type="domain" description="HTH asnC-type" evidence="4">
    <location>
        <begin position="3"/>
        <end position="64"/>
    </location>
</feature>
<dbReference type="InterPro" id="IPR011008">
    <property type="entry name" value="Dimeric_a/b-barrel"/>
</dbReference>
<dbReference type="Pfam" id="PF13412">
    <property type="entry name" value="HTH_24"/>
    <property type="match status" value="1"/>
</dbReference>
<reference evidence="5" key="1">
    <citation type="journal article" date="2014" name="Int. J. Syst. Evol. Microbiol.">
        <title>Complete genome sequence of Corynebacterium casei LMG S-19264T (=DSM 44701T), isolated from a smear-ripened cheese.</title>
        <authorList>
            <consortium name="US DOE Joint Genome Institute (JGI-PGF)"/>
            <person name="Walter F."/>
            <person name="Albersmeier A."/>
            <person name="Kalinowski J."/>
            <person name="Ruckert C."/>
        </authorList>
    </citation>
    <scope>NUCLEOTIDE SEQUENCE</scope>
    <source>
        <strain evidence="5">CGMCC 1.16548</strain>
    </source>
</reference>
<evidence type="ECO:0000256" key="2">
    <source>
        <dbReference type="ARBA" id="ARBA00023125"/>
    </source>
</evidence>
<sequence>MDLDETDQRILAELRRDGRTSMSALAEVVHISRANAYARVNRLVDAGVISGFGARIDPVKAGWHSSAYVTLSTEQSSWQQVRDRLLEIPEVEHIALVGGDYDVILLVRAHDNSELRRVVLERLQAIPEVRSTKTALIFEDFDPVRPAP</sequence>
<evidence type="ECO:0000313" key="5">
    <source>
        <dbReference type="EMBL" id="GHF12982.1"/>
    </source>
</evidence>
<evidence type="ECO:0000256" key="3">
    <source>
        <dbReference type="ARBA" id="ARBA00023163"/>
    </source>
</evidence>
<dbReference type="CDD" id="cd00090">
    <property type="entry name" value="HTH_ARSR"/>
    <property type="match status" value="1"/>
</dbReference>
<dbReference type="RefSeq" id="WP_191282592.1">
    <property type="nucleotide sequence ID" value="NZ_BNAI01000002.1"/>
</dbReference>
<dbReference type="InterPro" id="IPR019888">
    <property type="entry name" value="Tscrpt_reg_AsnC-like"/>
</dbReference>
<gene>
    <name evidence="5" type="primary">lrp</name>
    <name evidence="5" type="ORF">GCM10011600_12220</name>
</gene>
<accession>A0A8J3GPV7</accession>
<dbReference type="PANTHER" id="PTHR30154:SF34">
    <property type="entry name" value="TRANSCRIPTIONAL REGULATOR AZLB"/>
    <property type="match status" value="1"/>
</dbReference>
<protein>
    <submittedName>
        <fullName evidence="5">AsnC family transcriptional regulator</fullName>
    </submittedName>
</protein>
<comment type="caution">
    <text evidence="5">The sequence shown here is derived from an EMBL/GenBank/DDBJ whole genome shotgun (WGS) entry which is preliminary data.</text>
</comment>
<dbReference type="GO" id="GO:0005829">
    <property type="term" value="C:cytosol"/>
    <property type="evidence" value="ECO:0007669"/>
    <property type="project" value="TreeGrafter"/>
</dbReference>
<proteinExistence type="predicted"/>
<dbReference type="SUPFAM" id="SSF54909">
    <property type="entry name" value="Dimeric alpha+beta barrel"/>
    <property type="match status" value="1"/>
</dbReference>
<dbReference type="PRINTS" id="PR00033">
    <property type="entry name" value="HTHASNC"/>
</dbReference>
<keyword evidence="2" id="KW-0238">DNA-binding</keyword>
<dbReference type="Proteomes" id="UP000617531">
    <property type="component" value="Unassembled WGS sequence"/>
</dbReference>
<dbReference type="SUPFAM" id="SSF46785">
    <property type="entry name" value="Winged helix' DNA-binding domain"/>
    <property type="match status" value="1"/>
</dbReference>
<dbReference type="Gene3D" id="1.10.10.10">
    <property type="entry name" value="Winged helix-like DNA-binding domain superfamily/Winged helix DNA-binding domain"/>
    <property type="match status" value="1"/>
</dbReference>
<organism evidence="5 6">
    <name type="scientific">Pseudolysinimonas yzui</name>
    <dbReference type="NCBI Taxonomy" id="2708254"/>
    <lineage>
        <taxon>Bacteria</taxon>
        <taxon>Bacillati</taxon>
        <taxon>Actinomycetota</taxon>
        <taxon>Actinomycetes</taxon>
        <taxon>Micrococcales</taxon>
        <taxon>Microbacteriaceae</taxon>
        <taxon>Pseudolysinimonas</taxon>
    </lineage>
</organism>
<name>A0A8J3GPV7_9MICO</name>